<dbReference type="InterPro" id="IPR015443">
    <property type="entry name" value="Aldose_1-epimerase"/>
</dbReference>
<feature type="active site" description="Proton donor" evidence="9">
    <location>
        <position position="172"/>
    </location>
</feature>
<feature type="binding site" evidence="11">
    <location>
        <begin position="172"/>
        <end position="174"/>
    </location>
    <ligand>
        <name>beta-D-galactose</name>
        <dbReference type="ChEBI" id="CHEBI:27667"/>
    </ligand>
</feature>
<evidence type="ECO:0000256" key="5">
    <source>
        <dbReference type="ARBA" id="ARBA00014165"/>
    </source>
</evidence>
<feature type="binding site" evidence="11">
    <location>
        <begin position="78"/>
        <end position="79"/>
    </location>
    <ligand>
        <name>beta-D-galactose</name>
        <dbReference type="ChEBI" id="CHEBI:27667"/>
    </ligand>
</feature>
<dbReference type="InterPro" id="IPR047215">
    <property type="entry name" value="Galactose_mutarotase-like"/>
</dbReference>
<evidence type="ECO:0000313" key="13">
    <source>
        <dbReference type="Proteomes" id="UP000886808"/>
    </source>
</evidence>
<name>A0A9D1TJ34_9FIRM</name>
<keyword evidence="7 8" id="KW-0119">Carbohydrate metabolism</keyword>
<evidence type="ECO:0000256" key="1">
    <source>
        <dbReference type="ARBA" id="ARBA00001614"/>
    </source>
</evidence>
<feature type="active site" description="Proton acceptor" evidence="9">
    <location>
        <position position="309"/>
    </location>
</feature>
<evidence type="ECO:0000256" key="8">
    <source>
        <dbReference type="PIRNR" id="PIRNR005096"/>
    </source>
</evidence>
<sequence>MYSKELFGYTKNNEPVSIFTLSNDFMTVKVLDLGCAIQSICLKDKNGNVKDVVLGYDKVENYEKQDVFFGVVVGRCANRIANAEFTLDGKTYSLPKNDGNNSLHGGGVIDKSIWNSEIKDNSVVFTFVSEDGAEGYPSKLTMQVTYTLENQGLAIDYKATTDGATLCNLTNHSYFNLDGHESGCVAKQKVKVNADYYTPIDANSIPLGENEKVDNTPFDLRQFTEIGIHWDDDNEQIKNGSGYDHNFVLNGKMGELRTIANVQAASSGINMEVLSTMAGVQLYTGNFLCSALAGKNNADYPKRSGLCLETQYYPDAIHHENWYQPVIRKGEEWNHKTVYRFSVE</sequence>
<dbReference type="InterPro" id="IPR011013">
    <property type="entry name" value="Gal_mutarotase_sf_dom"/>
</dbReference>
<dbReference type="Proteomes" id="UP000886808">
    <property type="component" value="Unassembled WGS sequence"/>
</dbReference>
<dbReference type="CDD" id="cd09019">
    <property type="entry name" value="galactose_mutarotase_like"/>
    <property type="match status" value="1"/>
</dbReference>
<dbReference type="InterPro" id="IPR008183">
    <property type="entry name" value="Aldose_1/G6P_1-epimerase"/>
</dbReference>
<evidence type="ECO:0000256" key="10">
    <source>
        <dbReference type="PIRSR" id="PIRSR005096-2"/>
    </source>
</evidence>
<evidence type="ECO:0000256" key="3">
    <source>
        <dbReference type="ARBA" id="ARBA00006206"/>
    </source>
</evidence>
<organism evidence="12 13">
    <name type="scientific">Candidatus Butyricicoccus avistercoris</name>
    <dbReference type="NCBI Taxonomy" id="2838518"/>
    <lineage>
        <taxon>Bacteria</taxon>
        <taxon>Bacillati</taxon>
        <taxon>Bacillota</taxon>
        <taxon>Clostridia</taxon>
        <taxon>Eubacteriales</taxon>
        <taxon>Butyricicoccaceae</taxon>
        <taxon>Butyricicoccus</taxon>
    </lineage>
</organism>
<dbReference type="InterPro" id="IPR014718">
    <property type="entry name" value="GH-type_carb-bd"/>
</dbReference>
<evidence type="ECO:0000256" key="2">
    <source>
        <dbReference type="ARBA" id="ARBA00005028"/>
    </source>
</evidence>
<evidence type="ECO:0000256" key="4">
    <source>
        <dbReference type="ARBA" id="ARBA00013185"/>
    </source>
</evidence>
<dbReference type="SUPFAM" id="SSF74650">
    <property type="entry name" value="Galactose mutarotase-like"/>
    <property type="match status" value="1"/>
</dbReference>
<evidence type="ECO:0000313" key="12">
    <source>
        <dbReference type="EMBL" id="HIV62986.1"/>
    </source>
</evidence>
<dbReference type="GO" id="GO:0006006">
    <property type="term" value="P:glucose metabolic process"/>
    <property type="evidence" value="ECO:0007669"/>
    <property type="project" value="TreeGrafter"/>
</dbReference>
<reference evidence="12" key="2">
    <citation type="submission" date="2021-04" db="EMBL/GenBank/DDBJ databases">
        <authorList>
            <person name="Gilroy R."/>
        </authorList>
    </citation>
    <scope>NUCLEOTIDE SEQUENCE</scope>
    <source>
        <strain evidence="12">CHK193-4272</strain>
    </source>
</reference>
<dbReference type="Pfam" id="PF01263">
    <property type="entry name" value="Aldose_epim"/>
    <property type="match status" value="1"/>
</dbReference>
<dbReference type="PANTHER" id="PTHR10091">
    <property type="entry name" value="ALDOSE-1-EPIMERASE"/>
    <property type="match status" value="1"/>
</dbReference>
<comment type="pathway">
    <text evidence="2 8">Carbohydrate metabolism; hexose metabolism.</text>
</comment>
<dbReference type="EC" id="5.1.3.3" evidence="4 8"/>
<dbReference type="NCBIfam" id="NF008277">
    <property type="entry name" value="PRK11055.1"/>
    <property type="match status" value="1"/>
</dbReference>
<dbReference type="GO" id="GO:0033499">
    <property type="term" value="P:galactose catabolic process via UDP-galactose, Leloir pathway"/>
    <property type="evidence" value="ECO:0007669"/>
    <property type="project" value="TreeGrafter"/>
</dbReference>
<reference evidence="12" key="1">
    <citation type="journal article" date="2021" name="PeerJ">
        <title>Extensive microbial diversity within the chicken gut microbiome revealed by metagenomics and culture.</title>
        <authorList>
            <person name="Gilroy R."/>
            <person name="Ravi A."/>
            <person name="Getino M."/>
            <person name="Pursley I."/>
            <person name="Horton D.L."/>
            <person name="Alikhan N.F."/>
            <person name="Baker D."/>
            <person name="Gharbi K."/>
            <person name="Hall N."/>
            <person name="Watson M."/>
            <person name="Adriaenssens E.M."/>
            <person name="Foster-Nyarko E."/>
            <person name="Jarju S."/>
            <person name="Secka A."/>
            <person name="Antonio M."/>
            <person name="Oren A."/>
            <person name="Chaudhuri R.R."/>
            <person name="La Ragione R."/>
            <person name="Hildebrand F."/>
            <person name="Pallen M.J."/>
        </authorList>
    </citation>
    <scope>NUCLEOTIDE SEQUENCE</scope>
    <source>
        <strain evidence="12">CHK193-4272</strain>
    </source>
</reference>
<evidence type="ECO:0000256" key="11">
    <source>
        <dbReference type="PIRSR" id="PIRSR005096-3"/>
    </source>
</evidence>
<dbReference type="EMBL" id="DXIE01000053">
    <property type="protein sequence ID" value="HIV62986.1"/>
    <property type="molecule type" value="Genomic_DNA"/>
</dbReference>
<dbReference type="GO" id="GO:0004034">
    <property type="term" value="F:aldose 1-epimerase activity"/>
    <property type="evidence" value="ECO:0007669"/>
    <property type="project" value="UniProtKB-EC"/>
</dbReference>
<comment type="caution">
    <text evidence="12">The sequence shown here is derived from an EMBL/GenBank/DDBJ whole genome shotgun (WGS) entry which is preliminary data.</text>
</comment>
<keyword evidence="6 8" id="KW-0413">Isomerase</keyword>
<dbReference type="Gene3D" id="2.70.98.10">
    <property type="match status" value="1"/>
</dbReference>
<gene>
    <name evidence="12" type="ORF">H9746_09160</name>
</gene>
<evidence type="ECO:0000256" key="7">
    <source>
        <dbReference type="ARBA" id="ARBA00023277"/>
    </source>
</evidence>
<dbReference type="PIRSF" id="PIRSF005096">
    <property type="entry name" value="GALM"/>
    <property type="match status" value="1"/>
</dbReference>
<proteinExistence type="inferred from homology"/>
<dbReference type="InterPro" id="IPR018052">
    <property type="entry name" value="Ald1_epimerase_CS"/>
</dbReference>
<dbReference type="AlphaFoldDB" id="A0A9D1TJ34"/>
<evidence type="ECO:0000256" key="9">
    <source>
        <dbReference type="PIRSR" id="PIRSR005096-1"/>
    </source>
</evidence>
<accession>A0A9D1TJ34</accession>
<protein>
    <recommendedName>
        <fullName evidence="5 8">Aldose 1-epimerase</fullName>
        <ecNumber evidence="4 8">5.1.3.3</ecNumber>
    </recommendedName>
</protein>
<comment type="similarity">
    <text evidence="3 8">Belongs to the aldose epimerase family.</text>
</comment>
<dbReference type="PROSITE" id="PS00545">
    <property type="entry name" value="ALDOSE_1_EPIMERASE"/>
    <property type="match status" value="1"/>
</dbReference>
<comment type="catalytic activity">
    <reaction evidence="1 8">
        <text>alpha-D-glucose = beta-D-glucose</text>
        <dbReference type="Rhea" id="RHEA:10264"/>
        <dbReference type="ChEBI" id="CHEBI:15903"/>
        <dbReference type="ChEBI" id="CHEBI:17925"/>
        <dbReference type="EC" id="5.1.3.3"/>
    </reaction>
</comment>
<evidence type="ECO:0000256" key="6">
    <source>
        <dbReference type="ARBA" id="ARBA00023235"/>
    </source>
</evidence>
<feature type="binding site" evidence="10">
    <location>
        <position position="244"/>
    </location>
    <ligand>
        <name>beta-D-galactose</name>
        <dbReference type="ChEBI" id="CHEBI:27667"/>
    </ligand>
</feature>
<dbReference type="GO" id="GO:0030246">
    <property type="term" value="F:carbohydrate binding"/>
    <property type="evidence" value="ECO:0007669"/>
    <property type="project" value="InterPro"/>
</dbReference>
<dbReference type="PANTHER" id="PTHR10091:SF0">
    <property type="entry name" value="GALACTOSE MUTAROTASE"/>
    <property type="match status" value="1"/>
</dbReference>